<evidence type="ECO:0000313" key="4">
    <source>
        <dbReference type="Proteomes" id="UP001165653"/>
    </source>
</evidence>
<accession>A0ABT3G9I4</accession>
<dbReference type="RefSeq" id="WP_264516091.1">
    <property type="nucleotide sequence ID" value="NZ_JAPDDR010000016.1"/>
</dbReference>
<feature type="compositionally biased region" description="Basic residues" evidence="1">
    <location>
        <begin position="120"/>
        <end position="131"/>
    </location>
</feature>
<keyword evidence="2" id="KW-0732">Signal</keyword>
<reference evidence="3" key="1">
    <citation type="submission" date="2022-10" db="EMBL/GenBank/DDBJ databases">
        <title>Luteolibacter sp. GHJ8, whole genome shotgun sequencing project.</title>
        <authorList>
            <person name="Zhao G."/>
            <person name="Shen L."/>
        </authorList>
    </citation>
    <scope>NUCLEOTIDE SEQUENCE</scope>
    <source>
        <strain evidence="3">GHJ8</strain>
    </source>
</reference>
<proteinExistence type="predicted"/>
<protein>
    <submittedName>
        <fullName evidence="3">Uncharacterized protein</fullName>
    </submittedName>
</protein>
<name>A0ABT3G9I4_9BACT</name>
<feature type="chain" id="PRO_5047097516" evidence="2">
    <location>
        <begin position="19"/>
        <end position="138"/>
    </location>
</feature>
<evidence type="ECO:0000313" key="3">
    <source>
        <dbReference type="EMBL" id="MCW1916513.1"/>
    </source>
</evidence>
<gene>
    <name evidence="3" type="ORF">OJ996_23200</name>
</gene>
<feature type="region of interest" description="Disordered" evidence="1">
    <location>
        <begin position="113"/>
        <end position="138"/>
    </location>
</feature>
<dbReference type="Proteomes" id="UP001165653">
    <property type="component" value="Unassembled WGS sequence"/>
</dbReference>
<evidence type="ECO:0000256" key="1">
    <source>
        <dbReference type="SAM" id="MobiDB-lite"/>
    </source>
</evidence>
<feature type="signal peptide" evidence="2">
    <location>
        <begin position="1"/>
        <end position="18"/>
    </location>
</feature>
<comment type="caution">
    <text evidence="3">The sequence shown here is derived from an EMBL/GenBank/DDBJ whole genome shotgun (WGS) entry which is preliminary data.</text>
</comment>
<keyword evidence="4" id="KW-1185">Reference proteome</keyword>
<dbReference type="EMBL" id="JAPDDR010000016">
    <property type="protein sequence ID" value="MCW1916513.1"/>
    <property type="molecule type" value="Genomic_DNA"/>
</dbReference>
<organism evidence="3 4">
    <name type="scientific">Luteolibacter rhizosphaerae</name>
    <dbReference type="NCBI Taxonomy" id="2989719"/>
    <lineage>
        <taxon>Bacteria</taxon>
        <taxon>Pseudomonadati</taxon>
        <taxon>Verrucomicrobiota</taxon>
        <taxon>Verrucomicrobiia</taxon>
        <taxon>Verrucomicrobiales</taxon>
        <taxon>Verrucomicrobiaceae</taxon>
        <taxon>Luteolibacter</taxon>
    </lineage>
</organism>
<sequence>MKRFFLITALLFAQVALAEESKFVDDAPKGFIHVREESDGVESHDFIRADCVVRLLQISEEDAGKMRHYIRLYTTGTEGSSHDIESATREEAEKVRGRLLEILSAATAPAAKAKETIKAKPAKKKARKKPKAAVEAVE</sequence>
<evidence type="ECO:0000256" key="2">
    <source>
        <dbReference type="SAM" id="SignalP"/>
    </source>
</evidence>